<dbReference type="EMBL" id="SRLO01000237">
    <property type="protein sequence ID" value="TNN65344.1"/>
    <property type="molecule type" value="Genomic_DNA"/>
</dbReference>
<name>A0A4Z2HKA3_9TELE</name>
<sequence>MILGNATRFLNVGQRRHGVLPFTSGRYRMSHEAGRSGYLWEMGAMCKQIRSRSSPVELKTRRQCFSLDDGRNQPEHS</sequence>
<protein>
    <submittedName>
        <fullName evidence="1">Uncharacterized protein</fullName>
    </submittedName>
</protein>
<dbReference type="AlphaFoldDB" id="A0A4Z2HKA3"/>
<evidence type="ECO:0000313" key="1">
    <source>
        <dbReference type="EMBL" id="TNN65344.1"/>
    </source>
</evidence>
<proteinExistence type="predicted"/>
<keyword evidence="2" id="KW-1185">Reference proteome</keyword>
<evidence type="ECO:0000313" key="2">
    <source>
        <dbReference type="Proteomes" id="UP000314294"/>
    </source>
</evidence>
<reference evidence="1 2" key="1">
    <citation type="submission" date="2019-03" db="EMBL/GenBank/DDBJ databases">
        <title>First draft genome of Liparis tanakae, snailfish: a comprehensive survey of snailfish specific genes.</title>
        <authorList>
            <person name="Kim W."/>
            <person name="Song I."/>
            <person name="Jeong J.-H."/>
            <person name="Kim D."/>
            <person name="Kim S."/>
            <person name="Ryu S."/>
            <person name="Song J.Y."/>
            <person name="Lee S.K."/>
        </authorList>
    </citation>
    <scope>NUCLEOTIDE SEQUENCE [LARGE SCALE GENOMIC DNA]</scope>
    <source>
        <tissue evidence="1">Muscle</tissue>
    </source>
</reference>
<accession>A0A4Z2HKA3</accession>
<gene>
    <name evidence="1" type="ORF">EYF80_024499</name>
</gene>
<dbReference type="Proteomes" id="UP000314294">
    <property type="component" value="Unassembled WGS sequence"/>
</dbReference>
<comment type="caution">
    <text evidence="1">The sequence shown here is derived from an EMBL/GenBank/DDBJ whole genome shotgun (WGS) entry which is preliminary data.</text>
</comment>
<organism evidence="1 2">
    <name type="scientific">Liparis tanakae</name>
    <name type="common">Tanaka's snailfish</name>
    <dbReference type="NCBI Taxonomy" id="230148"/>
    <lineage>
        <taxon>Eukaryota</taxon>
        <taxon>Metazoa</taxon>
        <taxon>Chordata</taxon>
        <taxon>Craniata</taxon>
        <taxon>Vertebrata</taxon>
        <taxon>Euteleostomi</taxon>
        <taxon>Actinopterygii</taxon>
        <taxon>Neopterygii</taxon>
        <taxon>Teleostei</taxon>
        <taxon>Neoteleostei</taxon>
        <taxon>Acanthomorphata</taxon>
        <taxon>Eupercaria</taxon>
        <taxon>Perciformes</taxon>
        <taxon>Cottioidei</taxon>
        <taxon>Cottales</taxon>
        <taxon>Liparidae</taxon>
        <taxon>Liparis</taxon>
    </lineage>
</organism>